<gene>
    <name evidence="1" type="ORF">PAUR_b0970</name>
</gene>
<dbReference type="Proteomes" id="UP000615755">
    <property type="component" value="Unassembled WGS sequence"/>
</dbReference>
<organism evidence="1 2">
    <name type="scientific">Pseudoalteromonas aurantia 208</name>
    <dbReference type="NCBI Taxonomy" id="1314867"/>
    <lineage>
        <taxon>Bacteria</taxon>
        <taxon>Pseudomonadati</taxon>
        <taxon>Pseudomonadota</taxon>
        <taxon>Gammaproteobacteria</taxon>
        <taxon>Alteromonadales</taxon>
        <taxon>Pseudoalteromonadaceae</taxon>
        <taxon>Pseudoalteromonas</taxon>
    </lineage>
</organism>
<reference evidence="1 2" key="1">
    <citation type="submission" date="2015-03" db="EMBL/GenBank/DDBJ databases">
        <title>Genome sequence of Pseudoalteromonas aurantia.</title>
        <authorList>
            <person name="Xie B.-B."/>
            <person name="Rong J.-C."/>
            <person name="Qin Q.-L."/>
            <person name="Zhang Y.-Z."/>
        </authorList>
    </citation>
    <scope>NUCLEOTIDE SEQUENCE [LARGE SCALE GENOMIC DNA]</scope>
    <source>
        <strain evidence="1 2">208</strain>
    </source>
</reference>
<accession>A0ABR9EIP5</accession>
<protein>
    <recommendedName>
        <fullName evidence="3">SRPBCC family protein</fullName>
    </recommendedName>
</protein>
<comment type="caution">
    <text evidence="1">The sequence shown here is derived from an EMBL/GenBank/DDBJ whole genome shotgun (WGS) entry which is preliminary data.</text>
</comment>
<name>A0ABR9EIP5_9GAMM</name>
<dbReference type="CDD" id="cd07812">
    <property type="entry name" value="SRPBCC"/>
    <property type="match status" value="1"/>
</dbReference>
<dbReference type="InterPro" id="IPR019587">
    <property type="entry name" value="Polyketide_cyclase/dehydratase"/>
</dbReference>
<proteinExistence type="predicted"/>
<evidence type="ECO:0000313" key="2">
    <source>
        <dbReference type="Proteomes" id="UP000615755"/>
    </source>
</evidence>
<dbReference type="RefSeq" id="WP_192509892.1">
    <property type="nucleotide sequence ID" value="NZ_AQGV01000015.1"/>
</dbReference>
<dbReference type="Pfam" id="PF10604">
    <property type="entry name" value="Polyketide_cyc2"/>
    <property type="match status" value="1"/>
</dbReference>
<dbReference type="Gene3D" id="3.30.530.20">
    <property type="match status" value="1"/>
</dbReference>
<dbReference type="SUPFAM" id="SSF55961">
    <property type="entry name" value="Bet v1-like"/>
    <property type="match status" value="1"/>
</dbReference>
<evidence type="ECO:0008006" key="3">
    <source>
        <dbReference type="Google" id="ProtNLM"/>
    </source>
</evidence>
<dbReference type="InterPro" id="IPR023393">
    <property type="entry name" value="START-like_dom_sf"/>
</dbReference>
<sequence length="146" mass="16545">MKVSVSAFFPAKAEHVWSIITDIDGAQQRIRAIKTLRVLSRPSSGLIGLKWQETRTMFGKDATETMWITSAQTNKYYTTCAQSHGCIYITTLEIIEKSKGCELTMHFRAEAHTTLSKILNWVFSPFMNRQLKTALSQDLLDLKSAL</sequence>
<dbReference type="EMBL" id="AQGV01000015">
    <property type="protein sequence ID" value="MBE0370859.1"/>
    <property type="molecule type" value="Genomic_DNA"/>
</dbReference>
<evidence type="ECO:0000313" key="1">
    <source>
        <dbReference type="EMBL" id="MBE0370859.1"/>
    </source>
</evidence>
<keyword evidence="2" id="KW-1185">Reference proteome</keyword>